<evidence type="ECO:0000313" key="1">
    <source>
        <dbReference type="EMBL" id="ACI15302.1"/>
    </source>
</evidence>
<evidence type="ECO:0000313" key="2">
    <source>
        <dbReference type="Proteomes" id="UP000002671"/>
    </source>
</evidence>
<dbReference type="HOGENOM" id="CLU_3381437_0_0_6"/>
<proteinExistence type="predicted"/>
<dbReference type="EMBL" id="AE016828">
    <property type="protein sequence ID" value="ACI15302.1"/>
    <property type="molecule type" value="Genomic_DNA"/>
</dbReference>
<sequence length="33" mass="3873">MFNNLKNAYILWLKEDPIGEAVKPKINYLPPNQ</sequence>
<dbReference type="AlphaFoldDB" id="B5QSD8"/>
<dbReference type="Proteomes" id="UP000002671">
    <property type="component" value="Chromosome"/>
</dbReference>
<reference evidence="1 2" key="2">
    <citation type="journal article" date="2009" name="Infect. Immun.">
        <title>Comparative genomics reveal extensive transposon-mediated genomic plasticity and diversity among potential effector proteins within the genus Coxiella.</title>
        <authorList>
            <person name="Beare P.A."/>
            <person name="Unsworth N."/>
            <person name="Andoh M."/>
            <person name="Voth D.E."/>
            <person name="Omsland A."/>
            <person name="Gilk S.D."/>
            <person name="Williams K.P."/>
            <person name="Sobral B.W."/>
            <person name="Kupko J.J.III."/>
            <person name="Porcella S.F."/>
            <person name="Samuel J.E."/>
            <person name="Heinzen R.A."/>
        </authorList>
    </citation>
    <scope>NUCLEOTIDE SEQUENCE [LARGE SCALE GENOMIC DNA]</scope>
    <source>
        <strain evidence="2">RSA 493 / Nine Mile phase I</strain>
    </source>
</reference>
<gene>
    <name evidence="1" type="ORF">CBU_1552a</name>
</gene>
<name>B5QSD8_COXBU</name>
<dbReference type="STRING" id="227377.CBU_1552a"/>
<organism evidence="1 2">
    <name type="scientific">Coxiella burnetii (strain RSA 493 / Nine Mile phase I)</name>
    <dbReference type="NCBI Taxonomy" id="227377"/>
    <lineage>
        <taxon>Bacteria</taxon>
        <taxon>Pseudomonadati</taxon>
        <taxon>Pseudomonadota</taxon>
        <taxon>Gammaproteobacteria</taxon>
        <taxon>Legionellales</taxon>
        <taxon>Coxiellaceae</taxon>
        <taxon>Coxiella</taxon>
    </lineage>
</organism>
<dbReference type="RefSeq" id="WP_010958296.1">
    <property type="nucleotide sequence ID" value="NC_002971.4"/>
</dbReference>
<dbReference type="EnsemblBacteria" id="ACI15302">
    <property type="protein sequence ID" value="ACI15302"/>
    <property type="gene ID" value="CBU_1552a"/>
</dbReference>
<protein>
    <submittedName>
        <fullName evidence="1">Uncharacterized protein</fullName>
    </submittedName>
</protein>
<dbReference type="GeneID" id="7065958"/>
<dbReference type="KEGG" id="cbu:CBU_1552a"/>
<reference evidence="1 2" key="1">
    <citation type="journal article" date="2003" name="Proc. Natl. Acad. Sci. U.S.A.">
        <title>Complete genome sequence of the Q-fever pathogen, Coxiella burnetii.</title>
        <authorList>
            <person name="Seshadri R."/>
            <person name="Paulsen I.T."/>
            <person name="Eisen J.A."/>
            <person name="Read T.D."/>
            <person name="Nelson K.E."/>
            <person name="Nelson W.C."/>
            <person name="Ward N.L."/>
            <person name="Tettelin H."/>
            <person name="Davidsen T.M."/>
            <person name="Beanan M.J."/>
            <person name="Deboy R.T."/>
            <person name="Daugherty S.C."/>
            <person name="Brinkac L.M."/>
            <person name="Madupu R."/>
            <person name="Dodson R.J."/>
            <person name="Khouri H.M."/>
            <person name="Lee K.H."/>
            <person name="Carty H.A."/>
            <person name="Scanlan D."/>
            <person name="Heinzen R.A."/>
            <person name="Thompson H.A."/>
            <person name="Samuel J.E."/>
            <person name="Fraser C.M."/>
            <person name="Heidelberg J.F."/>
        </authorList>
    </citation>
    <scope>NUCLEOTIDE SEQUENCE [LARGE SCALE GENOMIC DNA]</scope>
    <source>
        <strain evidence="2">RSA 493 / Nine Mile phase I</strain>
    </source>
</reference>
<keyword evidence="2" id="KW-1185">Reference proteome</keyword>
<accession>B5QSD8</accession>
<dbReference type="RefSeq" id="YP_002333011.1">
    <property type="nucleotide sequence ID" value="NC_002971.4"/>
</dbReference>